<sequence length="128" mass="14364">MAGNGVPNAWESDSRCLGTAFPTGWECSIAVRPTLVWESRACSLYTPFTLLLALETEVPCIPTDYAAYIYECPTTGNAQSNYMLLPHPTFHLPMQNRRGQMQPVSTCLCKGWKTVRHLPLSYYYGHNS</sequence>
<proteinExistence type="predicted"/>
<reference evidence="1 2" key="1">
    <citation type="submission" date="2018-06" db="EMBL/GenBank/DDBJ databases">
        <authorList>
            <consortium name="Pathogen Informatics"/>
            <person name="Doyle S."/>
        </authorList>
    </citation>
    <scope>NUCLEOTIDE SEQUENCE [LARGE SCALE GENOMIC DNA]</scope>
    <source>
        <strain evidence="1 2">NCTC13067</strain>
    </source>
</reference>
<gene>
    <name evidence="1" type="ORF">NCTC13067_01541</name>
</gene>
<name>A0A379E602_9BACT</name>
<dbReference type="EMBL" id="UGTM01000001">
    <property type="protein sequence ID" value="SUB87860.1"/>
    <property type="molecule type" value="Genomic_DNA"/>
</dbReference>
<evidence type="ECO:0000313" key="1">
    <source>
        <dbReference type="EMBL" id="SUB87860.1"/>
    </source>
</evidence>
<protein>
    <submittedName>
        <fullName evidence="1">Uncharacterized protein</fullName>
    </submittedName>
</protein>
<accession>A0A379E602</accession>
<dbReference type="Proteomes" id="UP000255469">
    <property type="component" value="Unassembled WGS sequence"/>
</dbReference>
<dbReference type="AlphaFoldDB" id="A0A379E602"/>
<evidence type="ECO:0000313" key="2">
    <source>
        <dbReference type="Proteomes" id="UP000255469"/>
    </source>
</evidence>
<organism evidence="1 2">
    <name type="scientific">Prevotella denticola</name>
    <dbReference type="NCBI Taxonomy" id="28129"/>
    <lineage>
        <taxon>Bacteria</taxon>
        <taxon>Pseudomonadati</taxon>
        <taxon>Bacteroidota</taxon>
        <taxon>Bacteroidia</taxon>
        <taxon>Bacteroidales</taxon>
        <taxon>Prevotellaceae</taxon>
        <taxon>Prevotella</taxon>
    </lineage>
</organism>